<feature type="transmembrane region" description="Helical" evidence="1">
    <location>
        <begin position="12"/>
        <end position="32"/>
    </location>
</feature>
<evidence type="ECO:0000256" key="1">
    <source>
        <dbReference type="SAM" id="Phobius"/>
    </source>
</evidence>
<sequence length="150" mass="16922">MKSLLLRFEKNKWLSLLTAIIVGGLVGYYLLSVDWMPIQNWFKWILGLGATGLVLLHVKSMFSENVEDLGFYYSRLYGMCVGFIYSSVGFMILLKFKTDPSAASGLILLSTVLATGCFYFIKNSYSKLAESHLIGKNLIEKQKKKAQEAE</sequence>
<feature type="transmembrane region" description="Helical" evidence="1">
    <location>
        <begin position="38"/>
        <end position="56"/>
    </location>
</feature>
<accession>A0A7Y2RHA8</accession>
<keyword evidence="1" id="KW-1133">Transmembrane helix</keyword>
<comment type="caution">
    <text evidence="2">The sequence shown here is derived from an EMBL/GenBank/DDBJ whole genome shotgun (WGS) entry which is preliminary data.</text>
</comment>
<dbReference type="EMBL" id="JABERL010000056">
    <property type="protein sequence ID" value="NNH78808.1"/>
    <property type="molecule type" value="Genomic_DNA"/>
</dbReference>
<proteinExistence type="predicted"/>
<keyword evidence="1" id="KW-0812">Transmembrane</keyword>
<dbReference type="AlphaFoldDB" id="A0A7Y2RHA8"/>
<keyword evidence="1" id="KW-0472">Membrane</keyword>
<evidence type="ECO:0000313" key="2">
    <source>
        <dbReference type="EMBL" id="NNH78808.1"/>
    </source>
</evidence>
<evidence type="ECO:0000313" key="3">
    <source>
        <dbReference type="Proteomes" id="UP000569202"/>
    </source>
</evidence>
<organism evidence="2 3">
    <name type="scientific">Acinetobacter terrae</name>
    <dbReference type="NCBI Taxonomy" id="2731247"/>
    <lineage>
        <taxon>Bacteria</taxon>
        <taxon>Pseudomonadati</taxon>
        <taxon>Pseudomonadota</taxon>
        <taxon>Gammaproteobacteria</taxon>
        <taxon>Moraxellales</taxon>
        <taxon>Moraxellaceae</taxon>
        <taxon>Acinetobacter</taxon>
        <taxon>Acinetobacter Taxon 24</taxon>
    </lineage>
</organism>
<reference evidence="2 3" key="1">
    <citation type="submission" date="2020-04" db="EMBL/GenBank/DDBJ databases">
        <title>Acinetobacter Taxon 24.</title>
        <authorList>
            <person name="Nemec A."/>
            <person name="Radolfova-Krizova L."/>
            <person name="Higgins P.G."/>
            <person name="Spanelova P."/>
        </authorList>
    </citation>
    <scope>NUCLEOTIDE SEQUENCE [LARGE SCALE GENOMIC DNA]</scope>
    <source>
        <strain evidence="2 3">ANC 5380</strain>
    </source>
</reference>
<protein>
    <submittedName>
        <fullName evidence="2">Uncharacterized protein</fullName>
    </submittedName>
</protein>
<feature type="transmembrane region" description="Helical" evidence="1">
    <location>
        <begin position="76"/>
        <end position="96"/>
    </location>
</feature>
<gene>
    <name evidence="2" type="ORF">HLH17_14380</name>
</gene>
<name>A0A7Y2RHA8_9GAMM</name>
<feature type="transmembrane region" description="Helical" evidence="1">
    <location>
        <begin position="102"/>
        <end position="121"/>
    </location>
</feature>
<dbReference type="Proteomes" id="UP000569202">
    <property type="component" value="Unassembled WGS sequence"/>
</dbReference>
<dbReference type="RefSeq" id="WP_171541003.1">
    <property type="nucleotide sequence ID" value="NZ_JABERL010000056.1"/>
</dbReference>